<comment type="catalytic activity">
    <reaction evidence="5">
        <text>N-terminal L-alanyl-[ribosomal protein bS18] + acetyl-CoA = N-terminal N(alpha)-acetyl-L-alanyl-[ribosomal protein bS18] + CoA + H(+)</text>
        <dbReference type="Rhea" id="RHEA:43756"/>
        <dbReference type="Rhea" id="RHEA-COMP:10676"/>
        <dbReference type="Rhea" id="RHEA-COMP:10677"/>
        <dbReference type="ChEBI" id="CHEBI:15378"/>
        <dbReference type="ChEBI" id="CHEBI:57287"/>
        <dbReference type="ChEBI" id="CHEBI:57288"/>
        <dbReference type="ChEBI" id="CHEBI:64718"/>
        <dbReference type="ChEBI" id="CHEBI:83683"/>
        <dbReference type="EC" id="2.3.1.266"/>
    </reaction>
</comment>
<dbReference type="GO" id="GO:0008999">
    <property type="term" value="F:protein-N-terminal-alanine acetyltransferase activity"/>
    <property type="evidence" value="ECO:0007669"/>
    <property type="project" value="UniProtKB-EC"/>
</dbReference>
<comment type="function">
    <text evidence="5">Acetylates the N-terminal alanine of ribosomal protein bS18.</text>
</comment>
<dbReference type="EC" id="2.3.1.266" evidence="5"/>
<reference evidence="7 8" key="1">
    <citation type="submission" date="2018-06" db="EMBL/GenBank/DDBJ databases">
        <title>Nitrincola tibetense sp. nov., isolated from Lake XuguoCo on Tibetan Plateau.</title>
        <authorList>
            <person name="Xing P."/>
        </authorList>
    </citation>
    <scope>NUCLEOTIDE SEQUENCE [LARGE SCALE GENOMIC DNA]</scope>
    <source>
        <strain evidence="8">xg18</strain>
    </source>
</reference>
<evidence type="ECO:0000256" key="1">
    <source>
        <dbReference type="ARBA" id="ARBA00005395"/>
    </source>
</evidence>
<evidence type="ECO:0000313" key="7">
    <source>
        <dbReference type="EMBL" id="RAU19060.1"/>
    </source>
</evidence>
<dbReference type="PANTHER" id="PTHR43420">
    <property type="entry name" value="ACETYLTRANSFERASE"/>
    <property type="match status" value="1"/>
</dbReference>
<keyword evidence="2 5" id="KW-0963">Cytoplasm</keyword>
<dbReference type="EMBL" id="QKRX01000003">
    <property type="protein sequence ID" value="RAU19060.1"/>
    <property type="molecule type" value="Genomic_DNA"/>
</dbReference>
<evidence type="ECO:0000256" key="2">
    <source>
        <dbReference type="ARBA" id="ARBA00022490"/>
    </source>
</evidence>
<accession>A0A364NPX2</accession>
<organism evidence="7 8">
    <name type="scientific">Nitrincola tibetensis</name>
    <dbReference type="NCBI Taxonomy" id="2219697"/>
    <lineage>
        <taxon>Bacteria</taxon>
        <taxon>Pseudomonadati</taxon>
        <taxon>Pseudomonadota</taxon>
        <taxon>Gammaproteobacteria</taxon>
        <taxon>Oceanospirillales</taxon>
        <taxon>Oceanospirillaceae</taxon>
        <taxon>Nitrincola</taxon>
    </lineage>
</organism>
<comment type="caution">
    <text evidence="7">The sequence shown here is derived from an EMBL/GenBank/DDBJ whole genome shotgun (WGS) entry which is preliminary data.</text>
</comment>
<dbReference type="InterPro" id="IPR050680">
    <property type="entry name" value="YpeA/RimI_acetyltransf"/>
</dbReference>
<dbReference type="PROSITE" id="PS51186">
    <property type="entry name" value="GNAT"/>
    <property type="match status" value="1"/>
</dbReference>
<dbReference type="RefSeq" id="WP_112158447.1">
    <property type="nucleotide sequence ID" value="NZ_QKRX01000003.1"/>
</dbReference>
<evidence type="ECO:0000256" key="4">
    <source>
        <dbReference type="ARBA" id="ARBA00023315"/>
    </source>
</evidence>
<evidence type="ECO:0000259" key="6">
    <source>
        <dbReference type="PROSITE" id="PS51186"/>
    </source>
</evidence>
<protein>
    <recommendedName>
        <fullName evidence="5">[Ribosomal protein bS18]-alanine N-acetyltransferase</fullName>
        <ecNumber evidence="5">2.3.1.266</ecNumber>
    </recommendedName>
</protein>
<comment type="subcellular location">
    <subcellularLocation>
        <location evidence="5">Cytoplasm</location>
    </subcellularLocation>
</comment>
<dbReference type="OrthoDB" id="9796919at2"/>
<evidence type="ECO:0000313" key="8">
    <source>
        <dbReference type="Proteomes" id="UP000250744"/>
    </source>
</evidence>
<gene>
    <name evidence="7" type="primary">rimI</name>
    <name evidence="7" type="ORF">DN062_06205</name>
</gene>
<dbReference type="CDD" id="cd04301">
    <property type="entry name" value="NAT_SF"/>
    <property type="match status" value="1"/>
</dbReference>
<dbReference type="InterPro" id="IPR000182">
    <property type="entry name" value="GNAT_dom"/>
</dbReference>
<name>A0A364NPX2_9GAMM</name>
<dbReference type="InterPro" id="IPR006464">
    <property type="entry name" value="AcTrfase_RimI/Ard1"/>
</dbReference>
<keyword evidence="3 7" id="KW-0808">Transferase</keyword>
<dbReference type="PANTHER" id="PTHR43420:SF44">
    <property type="entry name" value="ACETYLTRANSFERASE YPEA"/>
    <property type="match status" value="1"/>
</dbReference>
<dbReference type="InterPro" id="IPR016181">
    <property type="entry name" value="Acyl_CoA_acyltransferase"/>
</dbReference>
<evidence type="ECO:0000256" key="3">
    <source>
        <dbReference type="ARBA" id="ARBA00022679"/>
    </source>
</evidence>
<feature type="domain" description="N-acetyltransferase" evidence="6">
    <location>
        <begin position="1"/>
        <end position="145"/>
    </location>
</feature>
<keyword evidence="8" id="KW-1185">Reference proteome</keyword>
<dbReference type="AlphaFoldDB" id="A0A364NPX2"/>
<sequence length="145" mass="16621">MIDLLLPNQLPEVRALEAQCFDDPWSESLWLRIVESGAAWQWHHQGRMQAFMLCSCVLDEAELLRIGTLPSARQQGLALRLLELGIEGLAARGIVQLHLEVRRSNTAAIRLYERAGFEMNGLRKGYYPAEGRYPKEDALLFKRTW</sequence>
<comment type="similarity">
    <text evidence="1 5">Belongs to the acetyltransferase family. RimI subfamily.</text>
</comment>
<dbReference type="Pfam" id="PF00583">
    <property type="entry name" value="Acetyltransf_1"/>
    <property type="match status" value="1"/>
</dbReference>
<dbReference type="GO" id="GO:0005737">
    <property type="term" value="C:cytoplasm"/>
    <property type="evidence" value="ECO:0007669"/>
    <property type="project" value="UniProtKB-SubCell"/>
</dbReference>
<dbReference type="Proteomes" id="UP000250744">
    <property type="component" value="Unassembled WGS sequence"/>
</dbReference>
<dbReference type="Gene3D" id="3.40.630.30">
    <property type="match status" value="1"/>
</dbReference>
<proteinExistence type="inferred from homology"/>
<dbReference type="NCBIfam" id="TIGR01575">
    <property type="entry name" value="rimI"/>
    <property type="match status" value="1"/>
</dbReference>
<keyword evidence="4" id="KW-0012">Acyltransferase</keyword>
<dbReference type="SUPFAM" id="SSF55729">
    <property type="entry name" value="Acyl-CoA N-acyltransferases (Nat)"/>
    <property type="match status" value="1"/>
</dbReference>
<evidence type="ECO:0000256" key="5">
    <source>
        <dbReference type="RuleBase" id="RU363094"/>
    </source>
</evidence>